<evidence type="ECO:0000313" key="4">
    <source>
        <dbReference type="Proteomes" id="UP000619265"/>
    </source>
</evidence>
<comment type="catalytic activity">
    <reaction evidence="1">
        <text>RNA(n) + a ribonucleoside 5'-triphosphate = RNA(n+1) + diphosphate</text>
        <dbReference type="Rhea" id="RHEA:21248"/>
        <dbReference type="Rhea" id="RHEA-COMP:14527"/>
        <dbReference type="Rhea" id="RHEA-COMP:17342"/>
        <dbReference type="ChEBI" id="CHEBI:33019"/>
        <dbReference type="ChEBI" id="CHEBI:61557"/>
        <dbReference type="ChEBI" id="CHEBI:140395"/>
        <dbReference type="EC" id="2.7.7.48"/>
    </reaction>
</comment>
<dbReference type="GO" id="GO:0031047">
    <property type="term" value="P:regulatory ncRNA-mediated gene silencing"/>
    <property type="evidence" value="ECO:0007669"/>
    <property type="project" value="UniProtKB-KW"/>
</dbReference>
<evidence type="ECO:0000313" key="3">
    <source>
        <dbReference type="EMBL" id="KAF5442853.1"/>
    </source>
</evidence>
<feature type="non-terminal residue" evidence="3">
    <location>
        <position position="284"/>
    </location>
</feature>
<reference evidence="3" key="2">
    <citation type="submission" date="2020-03" db="EMBL/GenBank/DDBJ databases">
        <title>Walnut 2.0.</title>
        <authorList>
            <person name="Marrano A."/>
            <person name="Britton M."/>
            <person name="Zimin A.V."/>
            <person name="Zaini P.A."/>
            <person name="Workman R."/>
            <person name="Puiu D."/>
            <person name="Bianco L."/>
            <person name="Allen B.J."/>
            <person name="Troggio M."/>
            <person name="Leslie C.A."/>
            <person name="Timp W."/>
            <person name="Dendekar A."/>
            <person name="Salzberg S.L."/>
            <person name="Neale D.B."/>
        </authorList>
    </citation>
    <scope>NUCLEOTIDE SEQUENCE</scope>
    <source>
        <tissue evidence="3">Leaves</tissue>
    </source>
</reference>
<keyword evidence="1" id="KW-0696">RNA-directed RNA polymerase</keyword>
<gene>
    <name evidence="3" type="ORF">F2P56_035469</name>
</gene>
<evidence type="ECO:0000256" key="1">
    <source>
        <dbReference type="RuleBase" id="RU363098"/>
    </source>
</evidence>
<dbReference type="InterPro" id="IPR057596">
    <property type="entry name" value="RDRP_core"/>
</dbReference>
<dbReference type="AlphaFoldDB" id="A0A833WBU0"/>
<evidence type="ECO:0000259" key="2">
    <source>
        <dbReference type="Pfam" id="PF05183"/>
    </source>
</evidence>
<comment type="caution">
    <text evidence="3">The sequence shown here is derived from an EMBL/GenBank/DDBJ whole genome shotgun (WGS) entry which is preliminary data.</text>
</comment>
<feature type="domain" description="RDRP core" evidence="2">
    <location>
        <begin position="30"/>
        <end position="280"/>
    </location>
</feature>
<comment type="function">
    <text evidence="1">Probably involved in the RNA silencing pathway and required for the generation of small interfering RNAs (siRNAs).</text>
</comment>
<dbReference type="Proteomes" id="UP000619265">
    <property type="component" value="Unassembled WGS sequence"/>
</dbReference>
<keyword evidence="1" id="KW-0808">Transferase</keyword>
<reference evidence="3" key="1">
    <citation type="submission" date="2015-10" db="EMBL/GenBank/DDBJ databases">
        <authorList>
            <person name="Martinez-Garcia P.J."/>
            <person name="Crepeau M.W."/>
            <person name="Puiu D."/>
            <person name="Gonzalez-Ibeas D."/>
            <person name="Whalen J."/>
            <person name="Stevens K."/>
            <person name="Paul R."/>
            <person name="Butterfield T."/>
            <person name="Britton M."/>
            <person name="Reagan R."/>
            <person name="Chakraborty S."/>
            <person name="Walawage S.L."/>
            <person name="Vasquez-Gross H.A."/>
            <person name="Cardeno C."/>
            <person name="Famula R."/>
            <person name="Pratt K."/>
            <person name="Kuruganti S."/>
            <person name="Aradhya M.K."/>
            <person name="Leslie C.A."/>
            <person name="Dandekar A.M."/>
            <person name="Salzberg S.L."/>
            <person name="Wegrzyn J.L."/>
            <person name="Langley C.H."/>
            <person name="Neale D.B."/>
        </authorList>
    </citation>
    <scope>NUCLEOTIDE SEQUENCE</scope>
    <source>
        <tissue evidence="3">Leaves</tissue>
    </source>
</reference>
<keyword evidence="1" id="KW-0548">Nucleotidyltransferase</keyword>
<protein>
    <recommendedName>
        <fullName evidence="1">RNA-dependent RNA polymerase</fullName>
        <ecNumber evidence="1">2.7.7.48</ecNumber>
    </recommendedName>
</protein>
<comment type="similarity">
    <text evidence="1">Belongs to the RdRP family.</text>
</comment>
<name>A0A833WBU0_JUGRE</name>
<keyword evidence="1" id="KW-0694">RNA-binding</keyword>
<dbReference type="PANTHER" id="PTHR23079">
    <property type="entry name" value="RNA-DEPENDENT RNA POLYMERASE"/>
    <property type="match status" value="1"/>
</dbReference>
<dbReference type="Pfam" id="PF05183">
    <property type="entry name" value="RdRP"/>
    <property type="match status" value="1"/>
</dbReference>
<organism evidence="3 4">
    <name type="scientific">Juglans regia</name>
    <name type="common">English walnut</name>
    <dbReference type="NCBI Taxonomy" id="51240"/>
    <lineage>
        <taxon>Eukaryota</taxon>
        <taxon>Viridiplantae</taxon>
        <taxon>Streptophyta</taxon>
        <taxon>Embryophyta</taxon>
        <taxon>Tracheophyta</taxon>
        <taxon>Spermatophyta</taxon>
        <taxon>Magnoliopsida</taxon>
        <taxon>eudicotyledons</taxon>
        <taxon>Gunneridae</taxon>
        <taxon>Pentapetalae</taxon>
        <taxon>rosids</taxon>
        <taxon>fabids</taxon>
        <taxon>Fagales</taxon>
        <taxon>Juglandaceae</taxon>
        <taxon>Juglans</taxon>
    </lineage>
</organism>
<dbReference type="EMBL" id="LIHL02000016">
    <property type="protein sequence ID" value="KAF5442853.1"/>
    <property type="molecule type" value="Genomic_DNA"/>
</dbReference>
<proteinExistence type="inferred from homology"/>
<dbReference type="GO" id="GO:0003723">
    <property type="term" value="F:RNA binding"/>
    <property type="evidence" value="ECO:0007669"/>
    <property type="project" value="UniProtKB-KW"/>
</dbReference>
<accession>A0A833WBU0</accession>
<dbReference type="Gramene" id="Jr16_07070_p2">
    <property type="protein sequence ID" value="cds.Jr16_07070_p2"/>
    <property type="gene ID" value="Jr16_07070"/>
</dbReference>
<dbReference type="GO" id="GO:0003968">
    <property type="term" value="F:RNA-directed RNA polymerase activity"/>
    <property type="evidence" value="ECO:0007669"/>
    <property type="project" value="UniProtKB-KW"/>
</dbReference>
<dbReference type="InterPro" id="IPR007855">
    <property type="entry name" value="RDRP"/>
</dbReference>
<sequence length="284" mass="32354">SVSRVISEANSGESILFFHCKSSNAWDCLGVVFMLYGFLFDRWEWRLIVGAALEWMGDFREIRNVAKYCARLGQSFGSSRETASVGIDEIEVIPDVEVKRGEATYCFSEGIGKIFEELARKVATKLRCNSVPSAFQIRYGGYKGVVAVDPTSSVKLSLRKSMCKYKSDNTKLDVLDWCKFRPCFLNRQIITLLSNLGVKDRAFKKMQSEAIDKLNAILIDPWRAQKALEMMFAGEISKVLKEMLICGYKPNAEPFLSMMLQTFRASKLMDMRLKTKIFVQMEEL</sequence>
<keyword evidence="1" id="KW-0943">RNA-mediated gene silencing</keyword>
<dbReference type="EC" id="2.7.7.48" evidence="1"/>
<dbReference type="PANTHER" id="PTHR23079:SF1">
    <property type="entry name" value="RNA-DEPENDENT RNA POLYMERASE 1"/>
    <property type="match status" value="1"/>
</dbReference>